<dbReference type="InterPro" id="IPR030802">
    <property type="entry name" value="Permease_MalE"/>
</dbReference>
<comment type="caution">
    <text evidence="1">Lacks conserved residue(s) required for the propagation of feature annotation.</text>
</comment>
<dbReference type="STRING" id="927083.DB32_001790"/>
<dbReference type="NCBIfam" id="TIGR00056">
    <property type="entry name" value="MlaE family lipid ABC transporter permease subunit"/>
    <property type="match status" value="1"/>
</dbReference>
<feature type="transmembrane region" description="Helical" evidence="1">
    <location>
        <begin position="244"/>
        <end position="268"/>
    </location>
</feature>
<evidence type="ECO:0000313" key="3">
    <source>
        <dbReference type="Proteomes" id="UP000034883"/>
    </source>
</evidence>
<dbReference type="Proteomes" id="UP000034883">
    <property type="component" value="Chromosome"/>
</dbReference>
<sequence length="273" mass="28989">MSAQPTPAEKSLVVRAIEAQGARMIRAMNQMGGIAAMTLRAFRALFTTRFEMRSFLYQLEQMGVKSFGIAAATAIFVGIVMAIQFAFSLERFGARESTGRIVGLSEARELAPSLTALVVGCRIGAGIAAELGSMAVTEQIDAIRALGADPIKKLVVPRMLAGIVMMPMLTVFALVLGIGSAAIVCNLSFGMAIPFFVTSALDSIWVEDFLSGIGKTPFFGFLIAVLGSYYGITTRGGTEGVGRATTTSVVVVAISILIADALLTQFFMQFMTR</sequence>
<dbReference type="KEGG" id="samy:DB32_001790"/>
<dbReference type="PANTHER" id="PTHR30188">
    <property type="entry name" value="ABC TRANSPORTER PERMEASE PROTEIN-RELATED"/>
    <property type="match status" value="1"/>
</dbReference>
<evidence type="ECO:0000313" key="2">
    <source>
        <dbReference type="EMBL" id="AKF04641.1"/>
    </source>
</evidence>
<name>A0A0F6YGF1_9BACT</name>
<dbReference type="GO" id="GO:0043190">
    <property type="term" value="C:ATP-binding cassette (ABC) transporter complex"/>
    <property type="evidence" value="ECO:0007669"/>
    <property type="project" value="InterPro"/>
</dbReference>
<keyword evidence="3" id="KW-1185">Reference proteome</keyword>
<feature type="transmembrane region" description="Helical" evidence="1">
    <location>
        <begin position="209"/>
        <end position="232"/>
    </location>
</feature>
<keyword evidence="1" id="KW-1133">Transmembrane helix</keyword>
<keyword evidence="1" id="KW-0812">Transmembrane</keyword>
<dbReference type="EMBL" id="CP011125">
    <property type="protein sequence ID" value="AKF04641.1"/>
    <property type="molecule type" value="Genomic_DNA"/>
</dbReference>
<feature type="transmembrane region" description="Helical" evidence="1">
    <location>
        <begin position="168"/>
        <end position="197"/>
    </location>
</feature>
<dbReference type="RefSeq" id="WP_053231960.1">
    <property type="nucleotide sequence ID" value="NZ_CP011125.1"/>
</dbReference>
<comment type="similarity">
    <text evidence="1">Belongs to the MlaE permease family.</text>
</comment>
<organism evidence="2 3">
    <name type="scientific">Sandaracinus amylolyticus</name>
    <dbReference type="NCBI Taxonomy" id="927083"/>
    <lineage>
        <taxon>Bacteria</taxon>
        <taxon>Pseudomonadati</taxon>
        <taxon>Myxococcota</taxon>
        <taxon>Polyangia</taxon>
        <taxon>Polyangiales</taxon>
        <taxon>Sandaracinaceae</taxon>
        <taxon>Sandaracinus</taxon>
    </lineage>
</organism>
<dbReference type="AlphaFoldDB" id="A0A0F6YGF1"/>
<keyword evidence="1" id="KW-0472">Membrane</keyword>
<feature type="transmembrane region" description="Helical" evidence="1">
    <location>
        <begin position="66"/>
        <end position="87"/>
    </location>
</feature>
<proteinExistence type="inferred from homology"/>
<evidence type="ECO:0000256" key="1">
    <source>
        <dbReference type="RuleBase" id="RU362044"/>
    </source>
</evidence>
<dbReference type="InterPro" id="IPR003453">
    <property type="entry name" value="ABC_MlaE_roteobac"/>
</dbReference>
<accession>A0A0F6YGF1</accession>
<gene>
    <name evidence="2" type="ORF">DB32_001790</name>
</gene>
<reference evidence="2 3" key="1">
    <citation type="submission" date="2015-03" db="EMBL/GenBank/DDBJ databases">
        <title>Genome assembly of Sandaracinus amylolyticus DSM 53668.</title>
        <authorList>
            <person name="Sharma G."/>
            <person name="Subramanian S."/>
        </authorList>
    </citation>
    <scope>NUCLEOTIDE SEQUENCE [LARGE SCALE GENOMIC DNA]</scope>
    <source>
        <strain evidence="2 3">DSM 53668</strain>
    </source>
</reference>
<protein>
    <submittedName>
        <fullName evidence="2">ABC-type transport protein</fullName>
    </submittedName>
</protein>
<dbReference type="GO" id="GO:0005548">
    <property type="term" value="F:phospholipid transporter activity"/>
    <property type="evidence" value="ECO:0007669"/>
    <property type="project" value="TreeGrafter"/>
</dbReference>
<dbReference type="Pfam" id="PF02405">
    <property type="entry name" value="MlaE"/>
    <property type="match status" value="1"/>
</dbReference>